<dbReference type="EMBL" id="GGEC01064181">
    <property type="protein sequence ID" value="MBX44665.1"/>
    <property type="molecule type" value="Transcribed_RNA"/>
</dbReference>
<dbReference type="AlphaFoldDB" id="A0A2P2NQE1"/>
<reference evidence="1" key="1">
    <citation type="submission" date="2018-02" db="EMBL/GenBank/DDBJ databases">
        <title>Rhizophora mucronata_Transcriptome.</title>
        <authorList>
            <person name="Meera S.P."/>
            <person name="Sreeshan A."/>
            <person name="Augustine A."/>
        </authorList>
    </citation>
    <scope>NUCLEOTIDE SEQUENCE</scope>
    <source>
        <tissue evidence="1">Leaf</tissue>
    </source>
</reference>
<proteinExistence type="predicted"/>
<name>A0A2P2NQE1_RHIMU</name>
<evidence type="ECO:0000313" key="1">
    <source>
        <dbReference type="EMBL" id="MBX44665.1"/>
    </source>
</evidence>
<organism evidence="1">
    <name type="scientific">Rhizophora mucronata</name>
    <name type="common">Asiatic mangrove</name>
    <dbReference type="NCBI Taxonomy" id="61149"/>
    <lineage>
        <taxon>Eukaryota</taxon>
        <taxon>Viridiplantae</taxon>
        <taxon>Streptophyta</taxon>
        <taxon>Embryophyta</taxon>
        <taxon>Tracheophyta</taxon>
        <taxon>Spermatophyta</taxon>
        <taxon>Magnoliopsida</taxon>
        <taxon>eudicotyledons</taxon>
        <taxon>Gunneridae</taxon>
        <taxon>Pentapetalae</taxon>
        <taxon>rosids</taxon>
        <taxon>fabids</taxon>
        <taxon>Malpighiales</taxon>
        <taxon>Rhizophoraceae</taxon>
        <taxon>Rhizophora</taxon>
    </lineage>
</organism>
<protein>
    <submittedName>
        <fullName evidence="1">Uncharacterized protein</fullName>
    </submittedName>
</protein>
<accession>A0A2P2NQE1</accession>
<sequence>MSGYTSDLCTTPLQICNLLPKPDKLTS</sequence>